<name>A0A2Z4AH15_9BACT</name>
<dbReference type="SUPFAM" id="SSF51735">
    <property type="entry name" value="NAD(P)-binding Rossmann-fold domains"/>
    <property type="match status" value="1"/>
</dbReference>
<dbReference type="PRINTS" id="PR00080">
    <property type="entry name" value="SDRFAMILY"/>
</dbReference>
<dbReference type="PANTHER" id="PTHR42760">
    <property type="entry name" value="SHORT-CHAIN DEHYDROGENASES/REDUCTASES FAMILY MEMBER"/>
    <property type="match status" value="1"/>
</dbReference>
<dbReference type="PRINTS" id="PR00081">
    <property type="entry name" value="GDHRDH"/>
</dbReference>
<dbReference type="InterPro" id="IPR020904">
    <property type="entry name" value="Sc_DH/Rdtase_CS"/>
</dbReference>
<feature type="domain" description="Ketoreductase" evidence="3">
    <location>
        <begin position="9"/>
        <end position="197"/>
    </location>
</feature>
<dbReference type="InterPro" id="IPR036291">
    <property type="entry name" value="NAD(P)-bd_dom_sf"/>
</dbReference>
<dbReference type="AlphaFoldDB" id="A0A2Z4AH15"/>
<evidence type="ECO:0000259" key="3">
    <source>
        <dbReference type="SMART" id="SM00822"/>
    </source>
</evidence>
<dbReference type="GO" id="GO:0004316">
    <property type="term" value="F:3-oxoacyl-[acyl-carrier-protein] reductase (NADPH) activity"/>
    <property type="evidence" value="ECO:0007669"/>
    <property type="project" value="UniProtKB-EC"/>
</dbReference>
<dbReference type="InterPro" id="IPR057326">
    <property type="entry name" value="KR_dom"/>
</dbReference>
<dbReference type="PROSITE" id="PS00061">
    <property type="entry name" value="ADH_SHORT"/>
    <property type="match status" value="1"/>
</dbReference>
<reference evidence="4 5" key="1">
    <citation type="submission" date="2018-06" db="EMBL/GenBank/DDBJ databases">
        <title>Draft Genome Sequence of a Novel Marine Bacterium Related to the Verrucomicrobia.</title>
        <authorList>
            <person name="Vosseberg J."/>
            <person name="Martijn J."/>
            <person name="Ettema T.J.G."/>
        </authorList>
    </citation>
    <scope>NUCLEOTIDE SEQUENCE [LARGE SCALE GENOMIC DNA]</scope>
    <source>
        <strain evidence="4">TARA_B100001123</strain>
    </source>
</reference>
<dbReference type="SMART" id="SM00822">
    <property type="entry name" value="PKS_KR"/>
    <property type="match status" value="1"/>
</dbReference>
<evidence type="ECO:0000256" key="2">
    <source>
        <dbReference type="ARBA" id="ARBA00023002"/>
    </source>
</evidence>
<evidence type="ECO:0000256" key="1">
    <source>
        <dbReference type="ARBA" id="ARBA00006484"/>
    </source>
</evidence>
<comment type="similarity">
    <text evidence="1">Belongs to the short-chain dehydrogenases/reductases (SDR) family.</text>
</comment>
<dbReference type="KEGG" id="mtar:DF168_00438"/>
<organism evidence="4 5">
    <name type="scientific">Candidatus Moanibacter tarae</name>
    <dbReference type="NCBI Taxonomy" id="2200854"/>
    <lineage>
        <taxon>Bacteria</taxon>
        <taxon>Pseudomonadati</taxon>
        <taxon>Verrucomicrobiota</taxon>
        <taxon>Opitutia</taxon>
        <taxon>Puniceicoccales</taxon>
        <taxon>Puniceicoccales incertae sedis</taxon>
        <taxon>Candidatus Moanibacter</taxon>
    </lineage>
</organism>
<sequence length="264" mass="28491">MTNNPINRPVALVTGGTRGIGFACAEHLAKAGHDLALNGIRNEDQVLDTISQLKEHGVDAIYCQGDISSSDDRTQIIDKIRSHYGRLNVLVNNAGVAPKDRRDILEMTEESFDYVIGTNLKGTFFLAQLAANWMVDQGRSDSKFSGCVINISSISATIASINRAEYCIAKSGLSMVTILFASRLGEHGISVYDVRPGVTKTDMTSAAEVTSKYDELIKEGLCIQPRWGKPDDVGKAIAALARGDFSYSSGQTFTIDGGLTVPRL</sequence>
<dbReference type="Gene3D" id="3.40.50.720">
    <property type="entry name" value="NAD(P)-binding Rossmann-like Domain"/>
    <property type="match status" value="1"/>
</dbReference>
<keyword evidence="2 4" id="KW-0560">Oxidoreductase</keyword>
<dbReference type="FunFam" id="3.40.50.720:FF:000173">
    <property type="entry name" value="3-oxoacyl-[acyl-carrier protein] reductase"/>
    <property type="match status" value="1"/>
</dbReference>
<dbReference type="InterPro" id="IPR002347">
    <property type="entry name" value="SDR_fam"/>
</dbReference>
<dbReference type="NCBIfam" id="NF009386">
    <property type="entry name" value="PRK12745.1"/>
    <property type="match status" value="1"/>
</dbReference>
<dbReference type="Proteomes" id="UP000247465">
    <property type="component" value="Chromosome"/>
</dbReference>
<dbReference type="EC" id="1.1.1.100" evidence="4"/>
<dbReference type="PANTHER" id="PTHR42760:SF133">
    <property type="entry name" value="3-OXOACYL-[ACYL-CARRIER-PROTEIN] REDUCTASE"/>
    <property type="match status" value="1"/>
</dbReference>
<dbReference type="Pfam" id="PF13561">
    <property type="entry name" value="adh_short_C2"/>
    <property type="match status" value="1"/>
</dbReference>
<accession>A0A2Z4AH15</accession>
<evidence type="ECO:0000313" key="4">
    <source>
        <dbReference type="EMBL" id="AWT59257.1"/>
    </source>
</evidence>
<dbReference type="EMBL" id="CP029803">
    <property type="protein sequence ID" value="AWT59257.1"/>
    <property type="molecule type" value="Genomic_DNA"/>
</dbReference>
<protein>
    <submittedName>
        <fullName evidence="4">3-oxoacyl-[acyl-carrier-protein] reductase FabG</fullName>
        <ecNumber evidence="4">1.1.1.100</ecNumber>
    </submittedName>
</protein>
<proteinExistence type="inferred from homology"/>
<evidence type="ECO:0000313" key="5">
    <source>
        <dbReference type="Proteomes" id="UP000247465"/>
    </source>
</evidence>
<gene>
    <name evidence="4" type="primary">fabG_7</name>
    <name evidence="4" type="ORF">DF168_00438</name>
</gene>